<accession>A0A1I3QPG2</accession>
<dbReference type="PROSITE" id="PS50164">
    <property type="entry name" value="GIY_YIG"/>
    <property type="match status" value="1"/>
</dbReference>
<keyword evidence="4" id="KW-0255">Endonuclease</keyword>
<dbReference type="SUPFAM" id="SSF82771">
    <property type="entry name" value="GIY-YIG endonuclease"/>
    <property type="match status" value="1"/>
</dbReference>
<organism evidence="4 5">
    <name type="scientific">Thermoflavimicrobium dichotomicum</name>
    <dbReference type="NCBI Taxonomy" id="46223"/>
    <lineage>
        <taxon>Bacteria</taxon>
        <taxon>Bacillati</taxon>
        <taxon>Bacillota</taxon>
        <taxon>Bacilli</taxon>
        <taxon>Bacillales</taxon>
        <taxon>Thermoactinomycetaceae</taxon>
        <taxon>Thermoflavimicrobium</taxon>
    </lineage>
</organism>
<dbReference type="InterPro" id="IPR000305">
    <property type="entry name" value="GIY-YIG_endonuc"/>
</dbReference>
<keyword evidence="4" id="KW-0378">Hydrolase</keyword>
<evidence type="ECO:0000259" key="3">
    <source>
        <dbReference type="PROSITE" id="PS50164"/>
    </source>
</evidence>
<dbReference type="RefSeq" id="WP_093230037.1">
    <property type="nucleotide sequence ID" value="NZ_FORR01000008.1"/>
</dbReference>
<dbReference type="PANTHER" id="PTHR34477:SF1">
    <property type="entry name" value="UPF0213 PROTEIN YHBQ"/>
    <property type="match status" value="1"/>
</dbReference>
<evidence type="ECO:0000313" key="4">
    <source>
        <dbReference type="EMBL" id="SFJ35007.1"/>
    </source>
</evidence>
<proteinExistence type="inferred from homology"/>
<keyword evidence="2" id="KW-0175">Coiled coil</keyword>
<dbReference type="STRING" id="46223.SAMN05421852_1087"/>
<dbReference type="OrthoDB" id="9807770at2"/>
<evidence type="ECO:0000256" key="2">
    <source>
        <dbReference type="SAM" id="Coils"/>
    </source>
</evidence>
<dbReference type="Pfam" id="PF01541">
    <property type="entry name" value="GIY-YIG"/>
    <property type="match status" value="1"/>
</dbReference>
<dbReference type="Gene3D" id="3.40.1440.10">
    <property type="entry name" value="GIY-YIG endonuclease"/>
    <property type="match status" value="1"/>
</dbReference>
<name>A0A1I3QPG2_9BACL</name>
<feature type="coiled-coil region" evidence="2">
    <location>
        <begin position="55"/>
        <end position="82"/>
    </location>
</feature>
<dbReference type="CDD" id="cd10456">
    <property type="entry name" value="GIY-YIG_UPF0213"/>
    <property type="match status" value="1"/>
</dbReference>
<gene>
    <name evidence="4" type="ORF">SAMN05421852_1087</name>
</gene>
<dbReference type="AlphaFoldDB" id="A0A1I3QPG2"/>
<sequence length="100" mass="11982">MGQEDQSYYVYILECADGTYYTGITNHLKRRIKLHQQGKAARYTRGRLPVTLKYVEKVKNKSDALKREYQIKQMERKEKEQLIQTFVHEGMKYIVDSKEF</sequence>
<evidence type="ECO:0000256" key="1">
    <source>
        <dbReference type="ARBA" id="ARBA00007435"/>
    </source>
</evidence>
<keyword evidence="4" id="KW-0540">Nuclease</keyword>
<comment type="similarity">
    <text evidence="1">Belongs to the UPF0213 family.</text>
</comment>
<dbReference type="GO" id="GO:0004519">
    <property type="term" value="F:endonuclease activity"/>
    <property type="evidence" value="ECO:0007669"/>
    <property type="project" value="UniProtKB-KW"/>
</dbReference>
<feature type="domain" description="GIY-YIG" evidence="3">
    <location>
        <begin position="6"/>
        <end position="81"/>
    </location>
</feature>
<dbReference type="PANTHER" id="PTHR34477">
    <property type="entry name" value="UPF0213 PROTEIN YHBQ"/>
    <property type="match status" value="1"/>
</dbReference>
<dbReference type="Proteomes" id="UP000199545">
    <property type="component" value="Unassembled WGS sequence"/>
</dbReference>
<dbReference type="InterPro" id="IPR035901">
    <property type="entry name" value="GIY-YIG_endonuc_sf"/>
</dbReference>
<dbReference type="EMBL" id="FORR01000008">
    <property type="protein sequence ID" value="SFJ35007.1"/>
    <property type="molecule type" value="Genomic_DNA"/>
</dbReference>
<protein>
    <submittedName>
        <fullName evidence="4">Putative endonuclease</fullName>
    </submittedName>
</protein>
<reference evidence="4 5" key="1">
    <citation type="submission" date="2016-10" db="EMBL/GenBank/DDBJ databases">
        <authorList>
            <person name="de Groot N.N."/>
        </authorList>
    </citation>
    <scope>NUCLEOTIDE SEQUENCE [LARGE SCALE GENOMIC DNA]</scope>
    <source>
        <strain evidence="4 5">DSM 44778</strain>
    </source>
</reference>
<evidence type="ECO:0000313" key="5">
    <source>
        <dbReference type="Proteomes" id="UP000199545"/>
    </source>
</evidence>
<dbReference type="InterPro" id="IPR050190">
    <property type="entry name" value="UPF0213_domain"/>
</dbReference>
<keyword evidence="5" id="KW-1185">Reference proteome</keyword>